<dbReference type="EMBL" id="KN822029">
    <property type="protein sequence ID" value="KIM64251.1"/>
    <property type="molecule type" value="Genomic_DNA"/>
</dbReference>
<dbReference type="InParanoid" id="A0A0C3E8D0"/>
<evidence type="ECO:0000313" key="3">
    <source>
        <dbReference type="Proteomes" id="UP000053989"/>
    </source>
</evidence>
<keyword evidence="3" id="KW-1185">Reference proteome</keyword>
<proteinExistence type="predicted"/>
<sequence length="163" mass="18095">MEGDGGTESPTGIRITRHGKIRLWVKKALEFFQANPEDALVLYTSPSDVSTSTIPRLISVVEIVKREYLKGSMTGLHQFNQLLFEDQCPVPVEGENRANALLLALEGSSHPKQKLASYMKITLSAKATPERPGEGETYQRAAVRKLSKSAKARLKRRSKKQTS</sequence>
<evidence type="ECO:0008006" key="4">
    <source>
        <dbReference type="Google" id="ProtNLM"/>
    </source>
</evidence>
<dbReference type="Proteomes" id="UP000053989">
    <property type="component" value="Unassembled WGS sequence"/>
</dbReference>
<dbReference type="STRING" id="1036808.A0A0C3E8D0"/>
<dbReference type="OrthoDB" id="424402at2759"/>
<protein>
    <recommendedName>
        <fullName evidence="4">DNA/RNA-binding protein Alba-like domain-containing protein</fullName>
    </recommendedName>
</protein>
<feature type="compositionally biased region" description="Basic residues" evidence="1">
    <location>
        <begin position="142"/>
        <end position="163"/>
    </location>
</feature>
<dbReference type="AlphaFoldDB" id="A0A0C3E8D0"/>
<reference evidence="2 3" key="1">
    <citation type="submission" date="2014-04" db="EMBL/GenBank/DDBJ databases">
        <authorList>
            <consortium name="DOE Joint Genome Institute"/>
            <person name="Kuo A."/>
            <person name="Kohler A."/>
            <person name="Nagy L.G."/>
            <person name="Floudas D."/>
            <person name="Copeland A."/>
            <person name="Barry K.W."/>
            <person name="Cichocki N."/>
            <person name="Veneault-Fourrey C."/>
            <person name="LaButti K."/>
            <person name="Lindquist E.A."/>
            <person name="Lipzen A."/>
            <person name="Lundell T."/>
            <person name="Morin E."/>
            <person name="Murat C."/>
            <person name="Sun H."/>
            <person name="Tunlid A."/>
            <person name="Henrissat B."/>
            <person name="Grigoriev I.V."/>
            <person name="Hibbett D.S."/>
            <person name="Martin F."/>
            <person name="Nordberg H.P."/>
            <person name="Cantor M.N."/>
            <person name="Hua S.X."/>
        </authorList>
    </citation>
    <scope>NUCLEOTIDE SEQUENCE [LARGE SCALE GENOMIC DNA]</scope>
    <source>
        <strain evidence="2 3">Foug A</strain>
    </source>
</reference>
<accession>A0A0C3E8D0</accession>
<name>A0A0C3E8D0_9AGAM</name>
<feature type="region of interest" description="Disordered" evidence="1">
    <location>
        <begin position="126"/>
        <end position="163"/>
    </location>
</feature>
<reference evidence="3" key="2">
    <citation type="submission" date="2015-01" db="EMBL/GenBank/DDBJ databases">
        <title>Evolutionary Origins and Diversification of the Mycorrhizal Mutualists.</title>
        <authorList>
            <consortium name="DOE Joint Genome Institute"/>
            <consortium name="Mycorrhizal Genomics Consortium"/>
            <person name="Kohler A."/>
            <person name="Kuo A."/>
            <person name="Nagy L.G."/>
            <person name="Floudas D."/>
            <person name="Copeland A."/>
            <person name="Barry K.W."/>
            <person name="Cichocki N."/>
            <person name="Veneault-Fourrey C."/>
            <person name="LaButti K."/>
            <person name="Lindquist E.A."/>
            <person name="Lipzen A."/>
            <person name="Lundell T."/>
            <person name="Morin E."/>
            <person name="Murat C."/>
            <person name="Riley R."/>
            <person name="Ohm R."/>
            <person name="Sun H."/>
            <person name="Tunlid A."/>
            <person name="Henrissat B."/>
            <person name="Grigoriev I.V."/>
            <person name="Hibbett D.S."/>
            <person name="Martin F."/>
        </authorList>
    </citation>
    <scope>NUCLEOTIDE SEQUENCE [LARGE SCALE GENOMIC DNA]</scope>
    <source>
        <strain evidence="3">Foug A</strain>
    </source>
</reference>
<evidence type="ECO:0000313" key="2">
    <source>
        <dbReference type="EMBL" id="KIM64251.1"/>
    </source>
</evidence>
<evidence type="ECO:0000256" key="1">
    <source>
        <dbReference type="SAM" id="MobiDB-lite"/>
    </source>
</evidence>
<organism evidence="2 3">
    <name type="scientific">Scleroderma citrinum Foug A</name>
    <dbReference type="NCBI Taxonomy" id="1036808"/>
    <lineage>
        <taxon>Eukaryota</taxon>
        <taxon>Fungi</taxon>
        <taxon>Dikarya</taxon>
        <taxon>Basidiomycota</taxon>
        <taxon>Agaricomycotina</taxon>
        <taxon>Agaricomycetes</taxon>
        <taxon>Agaricomycetidae</taxon>
        <taxon>Boletales</taxon>
        <taxon>Sclerodermatineae</taxon>
        <taxon>Sclerodermataceae</taxon>
        <taxon>Scleroderma</taxon>
    </lineage>
</organism>
<gene>
    <name evidence="2" type="ORF">SCLCIDRAFT_15269</name>
</gene>
<dbReference type="HOGENOM" id="CLU_074862_1_0_1"/>